<dbReference type="GO" id="GO:0005655">
    <property type="term" value="C:nucleolar ribonuclease P complex"/>
    <property type="evidence" value="ECO:0007669"/>
    <property type="project" value="InterPro"/>
</dbReference>
<proteinExistence type="predicted"/>
<name>A0A9Q1MYA8_9SOLA</name>
<dbReference type="PANTHER" id="PTHR22731:SF3">
    <property type="entry name" value="RIBONUCLEASES P_MRP PROTEIN SUBUNIT POP1"/>
    <property type="match status" value="1"/>
</dbReference>
<dbReference type="InterPro" id="IPR009723">
    <property type="entry name" value="Pop1_N"/>
</dbReference>
<dbReference type="Pfam" id="PF06978">
    <property type="entry name" value="POP1_N"/>
    <property type="match status" value="1"/>
</dbReference>
<keyword evidence="9" id="KW-1185">Reference proteome</keyword>
<dbReference type="Proteomes" id="UP001152561">
    <property type="component" value="Unassembled WGS sequence"/>
</dbReference>
<comment type="subcellular location">
    <subcellularLocation>
        <location evidence="1">Nucleus</location>
    </subcellularLocation>
</comment>
<feature type="region of interest" description="Disordered" evidence="4">
    <location>
        <begin position="121"/>
        <end position="175"/>
    </location>
</feature>
<feature type="compositionally biased region" description="Basic residues" evidence="4">
    <location>
        <begin position="163"/>
        <end position="175"/>
    </location>
</feature>
<keyword evidence="3" id="KW-0539">Nucleus</keyword>
<evidence type="ECO:0000259" key="5">
    <source>
        <dbReference type="Pfam" id="PF06978"/>
    </source>
</evidence>
<evidence type="ECO:0000256" key="3">
    <source>
        <dbReference type="ARBA" id="ARBA00023242"/>
    </source>
</evidence>
<dbReference type="GO" id="GO:0001682">
    <property type="term" value="P:tRNA 5'-leader removal"/>
    <property type="evidence" value="ECO:0007669"/>
    <property type="project" value="InterPro"/>
</dbReference>
<organism evidence="8 9">
    <name type="scientific">Anisodus acutangulus</name>
    <dbReference type="NCBI Taxonomy" id="402998"/>
    <lineage>
        <taxon>Eukaryota</taxon>
        <taxon>Viridiplantae</taxon>
        <taxon>Streptophyta</taxon>
        <taxon>Embryophyta</taxon>
        <taxon>Tracheophyta</taxon>
        <taxon>Spermatophyta</taxon>
        <taxon>Magnoliopsida</taxon>
        <taxon>eudicotyledons</taxon>
        <taxon>Gunneridae</taxon>
        <taxon>Pentapetalae</taxon>
        <taxon>asterids</taxon>
        <taxon>lamiids</taxon>
        <taxon>Solanales</taxon>
        <taxon>Solanaceae</taxon>
        <taxon>Solanoideae</taxon>
        <taxon>Hyoscyameae</taxon>
        <taxon>Anisodus</taxon>
    </lineage>
</organism>
<reference evidence="9" key="1">
    <citation type="journal article" date="2023" name="Proc. Natl. Acad. Sci. U.S.A.">
        <title>Genomic and structural basis for evolution of tropane alkaloid biosynthesis.</title>
        <authorList>
            <person name="Wanga Y.-J."/>
            <person name="Taina T."/>
            <person name="Yua J.-Y."/>
            <person name="Lia J."/>
            <person name="Xua B."/>
            <person name="Chenc J."/>
            <person name="D'Auriad J.C."/>
            <person name="Huanga J.-P."/>
            <person name="Huanga S.-X."/>
        </authorList>
    </citation>
    <scope>NUCLEOTIDE SEQUENCE [LARGE SCALE GENOMIC DNA]</scope>
    <source>
        <strain evidence="9">cv. KIB-2019</strain>
    </source>
</reference>
<dbReference type="InterPro" id="IPR012590">
    <property type="entry name" value="POPLD_dom"/>
</dbReference>
<feature type="region of interest" description="Disordered" evidence="4">
    <location>
        <begin position="66"/>
        <end position="97"/>
    </location>
</feature>
<evidence type="ECO:0000313" key="8">
    <source>
        <dbReference type="EMBL" id="KAJ8568494.1"/>
    </source>
</evidence>
<dbReference type="InterPro" id="IPR039182">
    <property type="entry name" value="Pop1"/>
</dbReference>
<dbReference type="Pfam" id="PF22770">
    <property type="entry name" value="POP1_C"/>
    <property type="match status" value="1"/>
</dbReference>
<dbReference type="AlphaFoldDB" id="A0A9Q1MYA8"/>
<dbReference type="Pfam" id="PF08170">
    <property type="entry name" value="POPLD"/>
    <property type="match status" value="1"/>
</dbReference>
<evidence type="ECO:0000256" key="4">
    <source>
        <dbReference type="SAM" id="MobiDB-lite"/>
    </source>
</evidence>
<gene>
    <name evidence="8" type="ORF">K7X08_028027</name>
</gene>
<keyword evidence="2" id="KW-0819">tRNA processing</keyword>
<evidence type="ECO:0000256" key="2">
    <source>
        <dbReference type="ARBA" id="ARBA00022694"/>
    </source>
</evidence>
<evidence type="ECO:0000256" key="1">
    <source>
        <dbReference type="ARBA" id="ARBA00004123"/>
    </source>
</evidence>
<feature type="domain" description="POP1 C-terminal" evidence="7">
    <location>
        <begin position="824"/>
        <end position="909"/>
    </location>
</feature>
<dbReference type="EMBL" id="JAJAGQ010000003">
    <property type="protein sequence ID" value="KAJ8568494.1"/>
    <property type="molecule type" value="Genomic_DNA"/>
</dbReference>
<accession>A0A9Q1MYA8</accession>
<feature type="domain" description="Pop1 N-terminal" evidence="5">
    <location>
        <begin position="199"/>
        <end position="256"/>
    </location>
</feature>
<evidence type="ECO:0000259" key="7">
    <source>
        <dbReference type="Pfam" id="PF22770"/>
    </source>
</evidence>
<feature type="compositionally biased region" description="Basic and acidic residues" evidence="4">
    <location>
        <begin position="66"/>
        <end position="82"/>
    </location>
</feature>
<dbReference type="OrthoDB" id="442863at2759"/>
<comment type="caution">
    <text evidence="8">The sequence shown here is derived from an EMBL/GenBank/DDBJ whole genome shotgun (WGS) entry which is preliminary data.</text>
</comment>
<dbReference type="InterPro" id="IPR055079">
    <property type="entry name" value="POP1_C"/>
</dbReference>
<dbReference type="GO" id="GO:0000172">
    <property type="term" value="C:ribonuclease MRP complex"/>
    <property type="evidence" value="ECO:0007669"/>
    <property type="project" value="InterPro"/>
</dbReference>
<dbReference type="PANTHER" id="PTHR22731">
    <property type="entry name" value="RIBONUCLEASES P/MRP PROTEIN SUBUNIT POP1"/>
    <property type="match status" value="1"/>
</dbReference>
<evidence type="ECO:0000313" key="9">
    <source>
        <dbReference type="Proteomes" id="UP001152561"/>
    </source>
</evidence>
<evidence type="ECO:0000259" key="6">
    <source>
        <dbReference type="Pfam" id="PF08170"/>
    </source>
</evidence>
<protein>
    <submittedName>
        <fullName evidence="8">Uncharacterized protein</fullName>
    </submittedName>
</protein>
<feature type="domain" description="POPLD" evidence="6">
    <location>
        <begin position="562"/>
        <end position="638"/>
    </location>
</feature>
<sequence>MPLKLQRWRKGTGQRMGERRKRKILGLSIVRVVLEFKNPYKGQKSKLLVKQQLGVINPKGFKERREIKESSNWDRMSKDFHHDRGKSRTAAGPPRTLNVHKFAESRASELESLHSIVKERLSNDFRSQRSKRRRTTGHDNRVAKSRGRKKQKTGEDNVNNPNHLKKDKKTLPRHVRRRVELRNNSLNGFSTTGDGTKRLRTHLWHAKRFTMSKLWGFYLPLGVHGSGRGSRALLKKLKGGVLVHDTSYCSAVQLEGPEDLLISILKTVLVPSPYSHCEDARNDILSGAIYGSAELHHVGATFSQTIAPVTYMWQPQQCSNADTKVDDAIMCGEQQKVDGCASSRRLWVWIHAAAFSEGYKALQNACERQVDAAGSRVSCISLEDHLGKLEVIGSKASELLQKILHPATCSSVNSSLEKYTSYIENDDQILSSAIFSLCVNDPRFLNNALEAKSQDKLSYKKDECGGNGTSKRDMKFLSCSSLESEGSHGLSECIDLWNAKDDIDPPIEESILCMEKHQQRMQLFRIGDVNLGRQQPSNERQFPRFCPILLLKSDKQKTSAIRWSIILPLSWIKVFWISLVTNGAQAIGLREKHWIACDLGLPCFPREFPDCKAYSCFMALEEAAYDEKSELRSPHTRTLKVPVSSPWDSVRLALEGLSGAGHCRIQHEQLSPKDMIKNLKMNTPYPRRCKTDTESSCSASFDGFVARTSCVLTQFLDEINGSHLLLFPKMLHRKKCISKFMKDERILNKDTDRIIYQINRDQKLCLVRVLLHAYREGSFEEGAVVYAPQIDDVMLFTTRSEFSRGELQVPEFFARSCFSQQETGKWELQVPEDPAAKEYYRLPIGFITTGFVRGSKKPVAVALCEAVCLARLREEQWKAVGVRKRRKEIYVLVRNLRSTAYRLALASIVLEHYEDDIECM</sequence>